<organism evidence="12 13">
    <name type="scientific">Armatimonas rosea</name>
    <dbReference type="NCBI Taxonomy" id="685828"/>
    <lineage>
        <taxon>Bacteria</taxon>
        <taxon>Bacillati</taxon>
        <taxon>Armatimonadota</taxon>
        <taxon>Armatimonadia</taxon>
        <taxon>Armatimonadales</taxon>
        <taxon>Armatimonadaceae</taxon>
        <taxon>Armatimonas</taxon>
    </lineage>
</organism>
<comment type="subcellular location">
    <subcellularLocation>
        <location evidence="1">Cell membrane</location>
        <topology evidence="1">Multi-pass membrane protein</topology>
    </subcellularLocation>
</comment>
<keyword evidence="3" id="KW-0328">Glycosyltransferase</keyword>
<dbReference type="AlphaFoldDB" id="A0A7W9SNX5"/>
<accession>A0A7W9SNX5</accession>
<dbReference type="Gene3D" id="1.25.40.10">
    <property type="entry name" value="Tetratricopeptide repeat domain"/>
    <property type="match status" value="1"/>
</dbReference>
<feature type="transmembrane region" description="Helical" evidence="9">
    <location>
        <begin position="121"/>
        <end position="138"/>
    </location>
</feature>
<dbReference type="InterPro" id="IPR019734">
    <property type="entry name" value="TPR_rpt"/>
</dbReference>
<dbReference type="Proteomes" id="UP000520814">
    <property type="component" value="Unassembled WGS sequence"/>
</dbReference>
<feature type="repeat" description="TPR" evidence="8">
    <location>
        <begin position="491"/>
        <end position="524"/>
    </location>
</feature>
<keyword evidence="13" id="KW-1185">Reference proteome</keyword>
<evidence type="ECO:0000259" key="11">
    <source>
        <dbReference type="Pfam" id="PF23914"/>
    </source>
</evidence>
<dbReference type="PANTHER" id="PTHR33908">
    <property type="entry name" value="MANNOSYLTRANSFERASE YKCB-RELATED"/>
    <property type="match status" value="1"/>
</dbReference>
<feature type="transmembrane region" description="Helical" evidence="9">
    <location>
        <begin position="97"/>
        <end position="114"/>
    </location>
</feature>
<dbReference type="InterPro" id="IPR011990">
    <property type="entry name" value="TPR-like_helical_dom_sf"/>
</dbReference>
<dbReference type="GO" id="GO:0005886">
    <property type="term" value="C:plasma membrane"/>
    <property type="evidence" value="ECO:0007669"/>
    <property type="project" value="UniProtKB-SubCell"/>
</dbReference>
<keyword evidence="7 9" id="KW-0472">Membrane</keyword>
<feature type="transmembrane region" description="Helical" evidence="9">
    <location>
        <begin position="204"/>
        <end position="224"/>
    </location>
</feature>
<dbReference type="SMART" id="SM00028">
    <property type="entry name" value="TPR"/>
    <property type="match status" value="3"/>
</dbReference>
<evidence type="ECO:0000256" key="8">
    <source>
        <dbReference type="PROSITE-ProRule" id="PRU00339"/>
    </source>
</evidence>
<sequence>MESVAEKADAWLRARRGKSLVYLFVLALGIPFLCLTQYAASPFFWVPRMDALYHSLQAHALAHRQAPAEPYFRAPLYLWLLSGVYATLGEGPWAPRLVQLVVGSGSVLLLYLLGERLFRPCVAFLAAVSMALYGPLVYNNLELHTPVVEVFFTLAALTALVRSGVGLKGVALAGGLAGLAALARPNALVLLPLGLWYLWQTRRPWRALVLFVVLALLPPLAVTLRNARVSGDPVFIASQGGINLYLGNRAHADGFTPSTPQRYRFDSAYEDSVALYGQRAAEEALGKRLRPSEVSRYWVGQTLRWWQAHPREALALTLKKAILTLSSVEIRNNTGYHYIREAWVPLLWLAPFGFAWAGPLGGVGLFLALRRHPQRAAIQLLVGFLGLYFLSIVVFFAADRFRLPLVPLLLLFAVEGGWQLLHCYHERLGKQALVLLAGLLLLVGGDWFRLPRAHWDSQDCWSAGNRLLALKRPDDAELYLRRALQQEPANAEYWTSLGEAAYLKGELSPAQEAFARALQLSPESPQSYYNLAVCLQEQGKSDEARGYLLQALARDPGYTRARTALAAISSAGR</sequence>
<feature type="transmembrane region" description="Helical" evidence="9">
    <location>
        <begin position="346"/>
        <end position="369"/>
    </location>
</feature>
<dbReference type="SUPFAM" id="SSF48452">
    <property type="entry name" value="TPR-like"/>
    <property type="match status" value="1"/>
</dbReference>
<keyword evidence="8" id="KW-0802">TPR repeat</keyword>
<dbReference type="InterPro" id="IPR050297">
    <property type="entry name" value="LipidA_mod_glycosyltrf_83"/>
</dbReference>
<keyword evidence="6 9" id="KW-1133">Transmembrane helix</keyword>
<comment type="caution">
    <text evidence="12">The sequence shown here is derived from an EMBL/GenBank/DDBJ whole genome shotgun (WGS) entry which is preliminary data.</text>
</comment>
<name>A0A7W9SNX5_ARMRO</name>
<evidence type="ECO:0000313" key="13">
    <source>
        <dbReference type="Proteomes" id="UP000520814"/>
    </source>
</evidence>
<proteinExistence type="predicted"/>
<evidence type="ECO:0000256" key="6">
    <source>
        <dbReference type="ARBA" id="ARBA00022989"/>
    </source>
</evidence>
<feature type="repeat" description="TPR" evidence="8">
    <location>
        <begin position="525"/>
        <end position="558"/>
    </location>
</feature>
<dbReference type="InterPro" id="IPR056413">
    <property type="entry name" value="TPR_CcmH_CycH"/>
</dbReference>
<evidence type="ECO:0000313" key="12">
    <source>
        <dbReference type="EMBL" id="MBB6049478.1"/>
    </source>
</evidence>
<evidence type="ECO:0000256" key="3">
    <source>
        <dbReference type="ARBA" id="ARBA00022676"/>
    </source>
</evidence>
<dbReference type="Pfam" id="PF13231">
    <property type="entry name" value="PMT_2"/>
    <property type="match status" value="1"/>
</dbReference>
<evidence type="ECO:0000259" key="10">
    <source>
        <dbReference type="Pfam" id="PF13231"/>
    </source>
</evidence>
<dbReference type="GO" id="GO:0009103">
    <property type="term" value="P:lipopolysaccharide biosynthetic process"/>
    <property type="evidence" value="ECO:0007669"/>
    <property type="project" value="UniProtKB-ARBA"/>
</dbReference>
<dbReference type="PROSITE" id="PS50005">
    <property type="entry name" value="TPR"/>
    <property type="match status" value="2"/>
</dbReference>
<feature type="domain" description="Glycosyltransferase RgtA/B/C/D-like" evidence="10">
    <location>
        <begin position="73"/>
        <end position="217"/>
    </location>
</feature>
<reference evidence="12 13" key="1">
    <citation type="submission" date="2020-08" db="EMBL/GenBank/DDBJ databases">
        <title>Genomic Encyclopedia of Type Strains, Phase IV (KMG-IV): sequencing the most valuable type-strain genomes for metagenomic binning, comparative biology and taxonomic classification.</title>
        <authorList>
            <person name="Goeker M."/>
        </authorList>
    </citation>
    <scope>NUCLEOTIDE SEQUENCE [LARGE SCALE GENOMIC DNA]</scope>
    <source>
        <strain evidence="12 13">DSM 23562</strain>
    </source>
</reference>
<evidence type="ECO:0000256" key="1">
    <source>
        <dbReference type="ARBA" id="ARBA00004651"/>
    </source>
</evidence>
<protein>
    <submittedName>
        <fullName evidence="12">4-amino-4-deoxy-L-arabinose transferase-like glycosyltransferase</fullName>
    </submittedName>
</protein>
<feature type="transmembrane region" description="Helical" evidence="9">
    <location>
        <begin position="20"/>
        <end position="40"/>
    </location>
</feature>
<keyword evidence="4 12" id="KW-0808">Transferase</keyword>
<keyword evidence="2" id="KW-1003">Cell membrane</keyword>
<evidence type="ECO:0000256" key="9">
    <source>
        <dbReference type="SAM" id="Phobius"/>
    </source>
</evidence>
<gene>
    <name evidence="12" type="ORF">HNQ39_001240</name>
</gene>
<evidence type="ECO:0000256" key="2">
    <source>
        <dbReference type="ARBA" id="ARBA00022475"/>
    </source>
</evidence>
<feature type="domain" description="Cytochrome c-type biogenesis protein H TPR" evidence="11">
    <location>
        <begin position="478"/>
        <end position="568"/>
    </location>
</feature>
<evidence type="ECO:0000256" key="5">
    <source>
        <dbReference type="ARBA" id="ARBA00022692"/>
    </source>
</evidence>
<evidence type="ECO:0000256" key="4">
    <source>
        <dbReference type="ARBA" id="ARBA00022679"/>
    </source>
</evidence>
<dbReference type="Pfam" id="PF23914">
    <property type="entry name" value="TPR_CcmH_CycH"/>
    <property type="match status" value="1"/>
</dbReference>
<keyword evidence="5 9" id="KW-0812">Transmembrane</keyword>
<feature type="transmembrane region" description="Helical" evidence="9">
    <location>
        <begin position="376"/>
        <end position="398"/>
    </location>
</feature>
<dbReference type="GO" id="GO:0016763">
    <property type="term" value="F:pentosyltransferase activity"/>
    <property type="evidence" value="ECO:0007669"/>
    <property type="project" value="TreeGrafter"/>
</dbReference>
<dbReference type="EMBL" id="JACHGW010000001">
    <property type="protein sequence ID" value="MBB6049478.1"/>
    <property type="molecule type" value="Genomic_DNA"/>
</dbReference>
<dbReference type="PANTHER" id="PTHR33908:SF11">
    <property type="entry name" value="MEMBRANE PROTEIN"/>
    <property type="match status" value="1"/>
</dbReference>
<dbReference type="RefSeq" id="WP_184193079.1">
    <property type="nucleotide sequence ID" value="NZ_JACHGW010000001.1"/>
</dbReference>
<dbReference type="InterPro" id="IPR038731">
    <property type="entry name" value="RgtA/B/C-like"/>
</dbReference>
<evidence type="ECO:0000256" key="7">
    <source>
        <dbReference type="ARBA" id="ARBA00023136"/>
    </source>
</evidence>